<comment type="caution">
    <text evidence="12">The sequence shown here is derived from an EMBL/GenBank/DDBJ whole genome shotgun (WGS) entry which is preliminary data.</text>
</comment>
<dbReference type="Pfam" id="PF18195">
    <property type="entry name" value="GatD_N"/>
    <property type="match status" value="1"/>
</dbReference>
<evidence type="ECO:0000256" key="7">
    <source>
        <dbReference type="PROSITE-ProRule" id="PRU10100"/>
    </source>
</evidence>
<dbReference type="GO" id="GO:0004067">
    <property type="term" value="F:asparaginase activity"/>
    <property type="evidence" value="ECO:0007669"/>
    <property type="project" value="UniProtKB-UniRule"/>
</dbReference>
<keyword evidence="12" id="KW-0808">Transferase</keyword>
<comment type="function">
    <text evidence="5 8">Allows the formation of correctly charged Gln-tRNA(Gln) through the transamidation of misacylated Glu-tRNA(Gln) in organisms which lack glutaminyl-tRNA synthetase. The reaction takes place in the presence of glutamine and ATP through an activated gamma-phospho-Glu-tRNA(Gln). The GatDE system is specific for glutamate and does not act on aspartate.</text>
</comment>
<keyword evidence="4 5" id="KW-0648">Protein biosynthesis</keyword>
<feature type="active site" evidence="5 7">
    <location>
        <position position="179"/>
    </location>
</feature>
<dbReference type="InterPro" id="IPR006034">
    <property type="entry name" value="Asparaginase/glutaminase-like"/>
</dbReference>
<dbReference type="PIRSF" id="PIRSF001220">
    <property type="entry name" value="L-ASNase_gatD"/>
    <property type="match status" value="1"/>
</dbReference>
<feature type="active site" evidence="5">
    <location>
        <position position="180"/>
    </location>
</feature>
<reference evidence="12 13" key="1">
    <citation type="journal article" date="2019" name="Environ. Microbiol.">
        <title>Genomics insights into ecotype formation of ammonia-oxidizing archaea in the deep ocean.</title>
        <authorList>
            <person name="Wang Y."/>
            <person name="Huang J.M."/>
            <person name="Cui G.J."/>
            <person name="Nunoura T."/>
            <person name="Takaki Y."/>
            <person name="Li W.L."/>
            <person name="Li J."/>
            <person name="Gao Z.M."/>
            <person name="Takai K."/>
            <person name="Zhang A.Q."/>
            <person name="Stepanauskas R."/>
        </authorList>
    </citation>
    <scope>NUCLEOTIDE SEQUENCE [LARGE SCALE GENOMIC DNA]</scope>
    <source>
        <strain evidence="12 13">G13</strain>
    </source>
</reference>
<comment type="subunit">
    <text evidence="5 8">Heterodimer of GatD and GatE.</text>
</comment>
<dbReference type="PROSITE" id="PS00144">
    <property type="entry name" value="ASN_GLN_ASE_1"/>
    <property type="match status" value="1"/>
</dbReference>
<evidence type="ECO:0000259" key="10">
    <source>
        <dbReference type="Pfam" id="PF17763"/>
    </source>
</evidence>
<comment type="similarity">
    <text evidence="5 8">Belongs to the asparaginase 1 family. GatD subfamily.</text>
</comment>
<dbReference type="EC" id="6.3.5.-" evidence="5 8"/>
<dbReference type="GO" id="GO:0006520">
    <property type="term" value="P:amino acid metabolic process"/>
    <property type="evidence" value="ECO:0007669"/>
    <property type="project" value="InterPro"/>
</dbReference>
<gene>
    <name evidence="5 12" type="primary">gatD</name>
    <name evidence="12" type="ORF">HX827_04560</name>
</gene>
<dbReference type="Proteomes" id="UP000534207">
    <property type="component" value="Unassembled WGS sequence"/>
</dbReference>
<dbReference type="AlphaFoldDB" id="A0A7K4NU74"/>
<dbReference type="Gene3D" id="2.30.30.520">
    <property type="match status" value="1"/>
</dbReference>
<dbReference type="HAMAP" id="MF_00586">
    <property type="entry name" value="GatD"/>
    <property type="match status" value="1"/>
</dbReference>
<feature type="active site" evidence="5 6">
    <location>
        <position position="103"/>
    </location>
</feature>
<dbReference type="SUPFAM" id="SSF53774">
    <property type="entry name" value="Glutaminase/Asparaginase"/>
    <property type="match status" value="1"/>
</dbReference>
<protein>
    <recommendedName>
        <fullName evidence="5 8">Glutamyl-tRNA(Gln) amidotransferase subunit D</fullName>
        <shortName evidence="5">Glu-ADT subunit D</shortName>
        <ecNumber evidence="5 8">6.3.5.-</ecNumber>
    </recommendedName>
</protein>
<dbReference type="InterPro" id="IPR006033">
    <property type="entry name" value="AsnA_fam"/>
</dbReference>
<dbReference type="InterPro" id="IPR027474">
    <property type="entry name" value="L-asparaginase_N"/>
</dbReference>
<evidence type="ECO:0000256" key="4">
    <source>
        <dbReference type="ARBA" id="ARBA00022917"/>
    </source>
</evidence>
<evidence type="ECO:0000256" key="5">
    <source>
        <dbReference type="HAMAP-Rule" id="MF_00586"/>
    </source>
</evidence>
<dbReference type="PIRSF" id="PIRSF500175">
    <property type="entry name" value="Glu_ADT_D"/>
    <property type="match status" value="1"/>
</dbReference>
<dbReference type="InterPro" id="IPR027475">
    <property type="entry name" value="Asparaginase/glutaminase_AS2"/>
</dbReference>
<dbReference type="Gene3D" id="3.40.50.40">
    <property type="match status" value="1"/>
</dbReference>
<feature type="active site" evidence="5">
    <location>
        <position position="258"/>
    </location>
</feature>
<dbReference type="Pfam" id="PF17763">
    <property type="entry name" value="Asparaginase_C"/>
    <property type="match status" value="1"/>
</dbReference>
<dbReference type="InterPro" id="IPR037152">
    <property type="entry name" value="L-asparaginase_N_sf"/>
</dbReference>
<evidence type="ECO:0000256" key="6">
    <source>
        <dbReference type="PROSITE-ProRule" id="PRU10099"/>
    </source>
</evidence>
<dbReference type="NCBIfam" id="TIGR00519">
    <property type="entry name" value="asnASE_I"/>
    <property type="match status" value="1"/>
</dbReference>
<dbReference type="GO" id="GO:0006450">
    <property type="term" value="P:regulation of translational fidelity"/>
    <property type="evidence" value="ECO:0007669"/>
    <property type="project" value="InterPro"/>
</dbReference>
<dbReference type="PROSITE" id="PS00917">
    <property type="entry name" value="ASN_GLN_ASE_2"/>
    <property type="match status" value="1"/>
</dbReference>
<dbReference type="InterPro" id="IPR027473">
    <property type="entry name" value="L-asparaginase_C"/>
</dbReference>
<keyword evidence="1 5" id="KW-0436">Ligase</keyword>
<proteinExistence type="inferred from homology"/>
<dbReference type="NCBIfam" id="TIGR02153">
    <property type="entry name" value="gatD_arch"/>
    <property type="match status" value="1"/>
</dbReference>
<dbReference type="EMBL" id="JACASW010000009">
    <property type="protein sequence ID" value="NWK06589.1"/>
    <property type="molecule type" value="Genomic_DNA"/>
</dbReference>
<dbReference type="InterPro" id="IPR011878">
    <property type="entry name" value="GatD"/>
</dbReference>
<evidence type="ECO:0000313" key="13">
    <source>
        <dbReference type="Proteomes" id="UP000534207"/>
    </source>
</evidence>
<name>A0A7K4NU74_9ARCH</name>
<evidence type="ECO:0000256" key="8">
    <source>
        <dbReference type="RuleBase" id="RU004457"/>
    </source>
</evidence>
<accession>A0A7K4NU74</accession>
<dbReference type="InterPro" id="IPR040918">
    <property type="entry name" value="GatD_N"/>
</dbReference>
<dbReference type="PANTHER" id="PTHR11707">
    <property type="entry name" value="L-ASPARAGINASE"/>
    <property type="match status" value="1"/>
</dbReference>
<dbReference type="SMART" id="SM00870">
    <property type="entry name" value="Asparaginase"/>
    <property type="match status" value="1"/>
</dbReference>
<dbReference type="GO" id="GO:0016740">
    <property type="term" value="F:transferase activity"/>
    <property type="evidence" value="ECO:0007669"/>
    <property type="project" value="UniProtKB-KW"/>
</dbReference>
<dbReference type="PROSITE" id="PS51732">
    <property type="entry name" value="ASN_GLN_ASE_3"/>
    <property type="match status" value="1"/>
</dbReference>
<feature type="domain" description="L-asparaginase N-terminal" evidence="9">
    <location>
        <begin position="94"/>
        <end position="285"/>
    </location>
</feature>
<dbReference type="GO" id="GO:0050567">
    <property type="term" value="F:glutaminyl-tRNA synthase (glutamine-hydrolyzing) activity"/>
    <property type="evidence" value="ECO:0007669"/>
    <property type="project" value="UniProtKB-UniRule"/>
</dbReference>
<evidence type="ECO:0000256" key="2">
    <source>
        <dbReference type="ARBA" id="ARBA00022741"/>
    </source>
</evidence>
<comment type="catalytic activity">
    <reaction evidence="5 8">
        <text>L-glutamyl-tRNA(Gln) + L-glutamine + ATP + H2O = L-glutaminyl-tRNA(Gln) + L-glutamate + ADP + phosphate + H(+)</text>
        <dbReference type="Rhea" id="RHEA:17521"/>
        <dbReference type="Rhea" id="RHEA-COMP:9681"/>
        <dbReference type="Rhea" id="RHEA-COMP:9684"/>
        <dbReference type="ChEBI" id="CHEBI:15377"/>
        <dbReference type="ChEBI" id="CHEBI:15378"/>
        <dbReference type="ChEBI" id="CHEBI:29985"/>
        <dbReference type="ChEBI" id="CHEBI:30616"/>
        <dbReference type="ChEBI" id="CHEBI:43474"/>
        <dbReference type="ChEBI" id="CHEBI:58359"/>
        <dbReference type="ChEBI" id="CHEBI:78520"/>
        <dbReference type="ChEBI" id="CHEBI:78521"/>
        <dbReference type="ChEBI" id="CHEBI:456216"/>
    </reaction>
</comment>
<keyword evidence="3 5" id="KW-0067">ATP-binding</keyword>
<dbReference type="GO" id="GO:0005524">
    <property type="term" value="F:ATP binding"/>
    <property type="evidence" value="ECO:0007669"/>
    <property type="project" value="UniProtKB-KW"/>
</dbReference>
<dbReference type="CDD" id="cd08962">
    <property type="entry name" value="GatD"/>
    <property type="match status" value="1"/>
</dbReference>
<dbReference type="PANTHER" id="PTHR11707:SF28">
    <property type="entry name" value="60 KDA LYSOPHOSPHOLIPASE"/>
    <property type="match status" value="1"/>
</dbReference>
<dbReference type="NCBIfam" id="NF003217">
    <property type="entry name" value="PRK04183.1"/>
    <property type="match status" value="1"/>
</dbReference>
<sequence>MSEDQGYSGKSLDCLKKNNVKVGDSIKITADLTYSGILMPRYESGDDIHLVVKLGSGYNVGINVDEIQNIEIVSSSEVKPKQDQERKEDPSLPKILLLSTGGTIASKVDYRTGAVTPALSASDLNEAVPELGKIANIDAEVLFSEYSENLQPDHWTKIAEKLDSLANSDYKGILIAHGTDTMHYTSSFLSFALAGFPIPVALVGSQRSSDRASSDAAINLIAASKFLVESNTKGVFLVMHHNDNDQTVACHGGTRVRKNHTSKRGAFETMGSDPAFIIAEGKIKKNIQDDFFKDTKYNPRMKIETKVALVKYHPGYDPKLIENLIQTGCKAIIFEGTGLGHVGRTMHDVIKNANENDLFLGMTSQCIDGRVRMTVYESGRDLLELGITPLENMTPETSLVKAMWALGNSKNSDEMKSLMMENIASEF</sequence>
<organism evidence="12 13">
    <name type="scientific">Marine Group I thaumarchaeote</name>
    <dbReference type="NCBI Taxonomy" id="2511932"/>
    <lineage>
        <taxon>Archaea</taxon>
        <taxon>Nitrososphaerota</taxon>
        <taxon>Marine Group I</taxon>
    </lineage>
</organism>
<keyword evidence="2 5" id="KW-0547">Nucleotide-binding</keyword>
<dbReference type="InterPro" id="IPR037222">
    <property type="entry name" value="GatD_N_sf"/>
</dbReference>
<evidence type="ECO:0000259" key="9">
    <source>
        <dbReference type="Pfam" id="PF00710"/>
    </source>
</evidence>
<evidence type="ECO:0000256" key="3">
    <source>
        <dbReference type="ARBA" id="ARBA00022840"/>
    </source>
</evidence>
<dbReference type="InterPro" id="IPR020827">
    <property type="entry name" value="Asparaginase/glutaminase_AS1"/>
</dbReference>
<feature type="domain" description="Asparaginase/glutaminase C-terminal" evidence="10">
    <location>
        <begin position="306"/>
        <end position="419"/>
    </location>
</feature>
<dbReference type="Pfam" id="PF00710">
    <property type="entry name" value="Asparaginase"/>
    <property type="match status" value="1"/>
</dbReference>
<dbReference type="GO" id="GO:0006412">
    <property type="term" value="P:translation"/>
    <property type="evidence" value="ECO:0007669"/>
    <property type="project" value="UniProtKB-UniRule"/>
</dbReference>
<evidence type="ECO:0000259" key="11">
    <source>
        <dbReference type="Pfam" id="PF18195"/>
    </source>
</evidence>
<evidence type="ECO:0000313" key="12">
    <source>
        <dbReference type="EMBL" id="NWK06589.1"/>
    </source>
</evidence>
<feature type="domain" description="GatD N-terminal" evidence="11">
    <location>
        <begin position="21"/>
        <end position="73"/>
    </location>
</feature>
<dbReference type="SUPFAM" id="SSF141300">
    <property type="entry name" value="GatD N-terminal domain-like"/>
    <property type="match status" value="1"/>
</dbReference>
<dbReference type="InterPro" id="IPR036152">
    <property type="entry name" value="Asp/glu_Ase-like_sf"/>
</dbReference>
<dbReference type="Gene3D" id="3.40.50.1170">
    <property type="entry name" value="L-asparaginase, N-terminal domain"/>
    <property type="match status" value="1"/>
</dbReference>
<dbReference type="PRINTS" id="PR00139">
    <property type="entry name" value="ASNGLNASE"/>
</dbReference>
<evidence type="ECO:0000256" key="1">
    <source>
        <dbReference type="ARBA" id="ARBA00022598"/>
    </source>
</evidence>
<dbReference type="InterPro" id="IPR040919">
    <property type="entry name" value="Asparaginase_C"/>
</dbReference>